<dbReference type="Pfam" id="PF16219">
    <property type="entry name" value="DUF4879"/>
    <property type="match status" value="1"/>
</dbReference>
<dbReference type="InterPro" id="IPR032624">
    <property type="entry name" value="DUF4879"/>
</dbReference>
<name>A0A9W5U280_9BACI</name>
<evidence type="ECO:0000313" key="2">
    <source>
        <dbReference type="EMBL" id="GGB58526.1"/>
    </source>
</evidence>
<sequence>MKKMITVVSVVLTVFLAVGTASASLKEESIDLQKELLKEQALQSFQEEYPDAQFINVDEAEGESAETMTPFQGAASPLTSLRVYAAISTKYPQYEYFALNQLTSTADHGGEEMYIVTREIGYSKLRIAQMGGEDIPMIMTEDIDFEW</sequence>
<keyword evidence="1" id="KW-0732">Signal</keyword>
<evidence type="ECO:0000256" key="1">
    <source>
        <dbReference type="SAM" id="SignalP"/>
    </source>
</evidence>
<keyword evidence="3" id="KW-1185">Reference proteome</keyword>
<proteinExistence type="predicted"/>
<dbReference type="AlphaFoldDB" id="A0A9W5U280"/>
<reference evidence="2" key="1">
    <citation type="journal article" date="2014" name="Int. J. Syst. Evol. Microbiol.">
        <title>Complete genome sequence of Corynebacterium casei LMG S-19264T (=DSM 44701T), isolated from a smear-ripened cheese.</title>
        <authorList>
            <consortium name="US DOE Joint Genome Institute (JGI-PGF)"/>
            <person name="Walter F."/>
            <person name="Albersmeier A."/>
            <person name="Kalinowski J."/>
            <person name="Ruckert C."/>
        </authorList>
    </citation>
    <scope>NUCLEOTIDE SEQUENCE</scope>
    <source>
        <strain evidence="2">CGMCC 1.15454</strain>
    </source>
</reference>
<comment type="caution">
    <text evidence="2">The sequence shown here is derived from an EMBL/GenBank/DDBJ whole genome shotgun (WGS) entry which is preliminary data.</text>
</comment>
<gene>
    <name evidence="2" type="ORF">GCM10011409_39990</name>
</gene>
<accession>A0A9W5U280</accession>
<reference evidence="2" key="2">
    <citation type="submission" date="2020-09" db="EMBL/GenBank/DDBJ databases">
        <authorList>
            <person name="Sun Q."/>
            <person name="Zhou Y."/>
        </authorList>
    </citation>
    <scope>NUCLEOTIDE SEQUENCE</scope>
    <source>
        <strain evidence="2">CGMCC 1.15454</strain>
    </source>
</reference>
<dbReference type="EMBL" id="BMJD01000050">
    <property type="protein sequence ID" value="GGB58526.1"/>
    <property type="molecule type" value="Genomic_DNA"/>
</dbReference>
<feature type="chain" id="PRO_5040949434" evidence="1">
    <location>
        <begin position="24"/>
        <end position="147"/>
    </location>
</feature>
<dbReference type="Proteomes" id="UP000621492">
    <property type="component" value="Unassembled WGS sequence"/>
</dbReference>
<dbReference type="Gene3D" id="2.60.40.2870">
    <property type="match status" value="1"/>
</dbReference>
<organism evidence="2 3">
    <name type="scientific">Lentibacillus populi</name>
    <dbReference type="NCBI Taxonomy" id="1827502"/>
    <lineage>
        <taxon>Bacteria</taxon>
        <taxon>Bacillati</taxon>
        <taxon>Bacillota</taxon>
        <taxon>Bacilli</taxon>
        <taxon>Bacillales</taxon>
        <taxon>Bacillaceae</taxon>
        <taxon>Lentibacillus</taxon>
    </lineage>
</organism>
<evidence type="ECO:0000313" key="3">
    <source>
        <dbReference type="Proteomes" id="UP000621492"/>
    </source>
</evidence>
<feature type="signal peptide" evidence="1">
    <location>
        <begin position="1"/>
        <end position="23"/>
    </location>
</feature>
<protein>
    <submittedName>
        <fullName evidence="2">Uncharacterized protein</fullName>
    </submittedName>
</protein>